<evidence type="ECO:0000313" key="4">
    <source>
        <dbReference type="Proteomes" id="UP000293300"/>
    </source>
</evidence>
<sequence length="210" mass="23081">MKKILKLTFALLVVSVASSCTGDTEVAPYKPVFFSQSFESVEAGSGSVEIPINVEGWINYNALGLRNWCCKVANNNNYAEFSSFYSNNPSTSDDNDQVWLITPKIDFTTTTNETLLFKTQSKFSNGAEFKVLISTDFDGTTAGIATATWTALNPILPTVDNVFVDSGFIDLSDQAFQSSNVYIAFRYTGSKPGNKTTTFQLDGIKIFENK</sequence>
<evidence type="ECO:0000313" key="3">
    <source>
        <dbReference type="EMBL" id="TBX71131.1"/>
    </source>
</evidence>
<feature type="signal peptide" evidence="1">
    <location>
        <begin position="1"/>
        <end position="22"/>
    </location>
</feature>
<evidence type="ECO:0000259" key="2">
    <source>
        <dbReference type="Pfam" id="PF16409"/>
    </source>
</evidence>
<keyword evidence="4" id="KW-1185">Reference proteome</keyword>
<evidence type="ECO:0000256" key="1">
    <source>
        <dbReference type="SAM" id="SignalP"/>
    </source>
</evidence>
<reference evidence="3 4" key="1">
    <citation type="submission" date="2019-02" db="EMBL/GenBank/DDBJ databases">
        <title>Flavobacterium sp. RD-2-33 isolated from forest soil.</title>
        <authorList>
            <person name="Chaudhary D.K."/>
        </authorList>
    </citation>
    <scope>NUCLEOTIDE SEQUENCE [LARGE SCALE GENOMIC DNA]</scope>
    <source>
        <strain evidence="3 4">RD-2-33</strain>
    </source>
</reference>
<feature type="chain" id="PRO_5020815085" evidence="1">
    <location>
        <begin position="23"/>
        <end position="210"/>
    </location>
</feature>
<dbReference type="Proteomes" id="UP000293300">
    <property type="component" value="Unassembled WGS sequence"/>
</dbReference>
<dbReference type="PROSITE" id="PS51257">
    <property type="entry name" value="PROKAR_LIPOPROTEIN"/>
    <property type="match status" value="1"/>
</dbReference>
<comment type="caution">
    <text evidence="3">The sequence shown here is derived from an EMBL/GenBank/DDBJ whole genome shotgun (WGS) entry which is preliminary data.</text>
</comment>
<dbReference type="RefSeq" id="WP_131474742.1">
    <property type="nucleotide sequence ID" value="NZ_SJPE01000001.1"/>
</dbReference>
<gene>
    <name evidence="3" type="ORF">EZL74_01110</name>
</gene>
<dbReference type="Gene3D" id="2.60.120.200">
    <property type="match status" value="1"/>
</dbReference>
<dbReference type="NCBIfam" id="NF038128">
    <property type="entry name" value="choice_anch_J"/>
    <property type="match status" value="1"/>
</dbReference>
<feature type="domain" description="DUF5017" evidence="2">
    <location>
        <begin position="112"/>
        <end position="193"/>
    </location>
</feature>
<dbReference type="EMBL" id="SJPE01000001">
    <property type="protein sequence ID" value="TBX71131.1"/>
    <property type="molecule type" value="Genomic_DNA"/>
</dbReference>
<accession>A0A4V2L5L7</accession>
<organism evidence="3 4">
    <name type="scientific">Flavobacterium silvisoli</name>
    <dbReference type="NCBI Taxonomy" id="2529433"/>
    <lineage>
        <taxon>Bacteria</taxon>
        <taxon>Pseudomonadati</taxon>
        <taxon>Bacteroidota</taxon>
        <taxon>Flavobacteriia</taxon>
        <taxon>Flavobacteriales</taxon>
        <taxon>Flavobacteriaceae</taxon>
        <taxon>Flavobacterium</taxon>
    </lineage>
</organism>
<dbReference type="InterPro" id="IPR032185">
    <property type="entry name" value="DUF5017"/>
</dbReference>
<dbReference type="AlphaFoldDB" id="A0A4V2L5L7"/>
<dbReference type="OrthoDB" id="1492759at2"/>
<protein>
    <submittedName>
        <fullName evidence="3">DUF5017 domain-containing protein</fullName>
    </submittedName>
</protein>
<proteinExistence type="predicted"/>
<name>A0A4V2L5L7_9FLAO</name>
<keyword evidence="1" id="KW-0732">Signal</keyword>
<dbReference type="Pfam" id="PF16409">
    <property type="entry name" value="DUF5017"/>
    <property type="match status" value="1"/>
</dbReference>